<comment type="subcellular location">
    <subcellularLocation>
        <location evidence="1 4">Bacterial flagellum basal body</location>
    </subcellularLocation>
</comment>
<evidence type="ECO:0000256" key="3">
    <source>
        <dbReference type="ARBA" id="ARBA00023143"/>
    </source>
</evidence>
<proteinExistence type="inferred from homology"/>
<dbReference type="GO" id="GO:0071978">
    <property type="term" value="P:bacterial-type flagellum-dependent swarming motility"/>
    <property type="evidence" value="ECO:0007669"/>
    <property type="project" value="TreeGrafter"/>
</dbReference>
<dbReference type="InterPro" id="IPR037925">
    <property type="entry name" value="FlgE/F/G-like"/>
</dbReference>
<dbReference type="SUPFAM" id="SSF117143">
    <property type="entry name" value="Flagellar hook protein flgE"/>
    <property type="match status" value="1"/>
</dbReference>
<reference evidence="8" key="1">
    <citation type="submission" date="2020-02" db="EMBL/GenBank/DDBJ databases">
        <authorList>
            <person name="Meier V. D."/>
        </authorList>
    </citation>
    <scope>NUCLEOTIDE SEQUENCE</scope>
    <source>
        <strain evidence="8">AVDCRST_MAG24</strain>
    </source>
</reference>
<keyword evidence="3 4" id="KW-0975">Bacterial flagellum</keyword>
<dbReference type="GO" id="GO:0005829">
    <property type="term" value="C:cytosol"/>
    <property type="evidence" value="ECO:0007669"/>
    <property type="project" value="TreeGrafter"/>
</dbReference>
<dbReference type="InterPro" id="IPR001444">
    <property type="entry name" value="Flag_bb_rod_N"/>
</dbReference>
<dbReference type="InterPro" id="IPR010930">
    <property type="entry name" value="Flg_bb/hook_C_dom"/>
</dbReference>
<evidence type="ECO:0000259" key="7">
    <source>
        <dbReference type="Pfam" id="PF22692"/>
    </source>
</evidence>
<evidence type="ECO:0000313" key="8">
    <source>
        <dbReference type="EMBL" id="CAA9339528.1"/>
    </source>
</evidence>
<comment type="similarity">
    <text evidence="2 4">Belongs to the flagella basal body rod proteins family.</text>
</comment>
<feature type="domain" description="Flagellar basal-body/hook protein C-terminal" evidence="6">
    <location>
        <begin position="254"/>
        <end position="297"/>
    </location>
</feature>
<evidence type="ECO:0000256" key="1">
    <source>
        <dbReference type="ARBA" id="ARBA00004117"/>
    </source>
</evidence>
<comment type="function">
    <text evidence="4">A flexible structure which links the flagellar filament to the drive apparatus in the basal body.</text>
</comment>
<dbReference type="EMBL" id="CADCUF010000183">
    <property type="protein sequence ID" value="CAA9339528.1"/>
    <property type="molecule type" value="Genomic_DNA"/>
</dbReference>
<dbReference type="AlphaFoldDB" id="A0A6J4LS71"/>
<accession>A0A6J4LS71</accession>
<evidence type="ECO:0000256" key="4">
    <source>
        <dbReference type="RuleBase" id="RU362116"/>
    </source>
</evidence>
<feature type="domain" description="Flagellar basal body rod protein N-terminal" evidence="5">
    <location>
        <begin position="8"/>
        <end position="35"/>
    </location>
</feature>
<organism evidence="8">
    <name type="scientific">uncultured Nocardioidaceae bacterium</name>
    <dbReference type="NCBI Taxonomy" id="253824"/>
    <lineage>
        <taxon>Bacteria</taxon>
        <taxon>Bacillati</taxon>
        <taxon>Actinomycetota</taxon>
        <taxon>Actinomycetes</taxon>
        <taxon>Propionibacteriales</taxon>
        <taxon>Nocardioidaceae</taxon>
        <taxon>environmental samples</taxon>
    </lineage>
</organism>
<feature type="domain" description="Flagellar hook protein FlgE/F/G-like D1" evidence="7">
    <location>
        <begin position="95"/>
        <end position="197"/>
    </location>
</feature>
<keyword evidence="8" id="KW-0969">Cilium</keyword>
<dbReference type="Pfam" id="PF06429">
    <property type="entry name" value="Flg_bbr_C"/>
    <property type="match status" value="1"/>
</dbReference>
<dbReference type="NCBIfam" id="TIGR03506">
    <property type="entry name" value="FlgEFG_subfam"/>
    <property type="match status" value="2"/>
</dbReference>
<name>A0A6J4LS71_9ACTN</name>
<gene>
    <name evidence="8" type="ORF">AVDCRST_MAG24-1211</name>
</gene>
<dbReference type="Pfam" id="PF22692">
    <property type="entry name" value="LlgE_F_G_D1"/>
    <property type="match status" value="1"/>
</dbReference>
<dbReference type="GO" id="GO:0009425">
    <property type="term" value="C:bacterial-type flagellum basal body"/>
    <property type="evidence" value="ECO:0007669"/>
    <property type="project" value="UniProtKB-SubCell"/>
</dbReference>
<evidence type="ECO:0000259" key="5">
    <source>
        <dbReference type="Pfam" id="PF00460"/>
    </source>
</evidence>
<keyword evidence="8" id="KW-0966">Cell projection</keyword>
<keyword evidence="8" id="KW-0282">Flagellum</keyword>
<dbReference type="PANTHER" id="PTHR30435:SF1">
    <property type="entry name" value="FLAGELLAR HOOK PROTEIN FLGE"/>
    <property type="match status" value="1"/>
</dbReference>
<protein>
    <recommendedName>
        <fullName evidence="4">Flagellar hook protein FlgE</fullName>
    </recommendedName>
</protein>
<dbReference type="PANTHER" id="PTHR30435">
    <property type="entry name" value="FLAGELLAR PROTEIN"/>
    <property type="match status" value="1"/>
</dbReference>
<dbReference type="Pfam" id="PF00460">
    <property type="entry name" value="Flg_bb_rod"/>
    <property type="match status" value="1"/>
</dbReference>
<evidence type="ECO:0000256" key="2">
    <source>
        <dbReference type="ARBA" id="ARBA00009677"/>
    </source>
</evidence>
<evidence type="ECO:0000259" key="6">
    <source>
        <dbReference type="Pfam" id="PF06429"/>
    </source>
</evidence>
<dbReference type="GO" id="GO:0009424">
    <property type="term" value="C:bacterial-type flagellum hook"/>
    <property type="evidence" value="ECO:0007669"/>
    <property type="project" value="TreeGrafter"/>
</dbReference>
<dbReference type="InterPro" id="IPR053967">
    <property type="entry name" value="LlgE_F_G-like_D1"/>
</dbReference>
<dbReference type="InterPro" id="IPR020013">
    <property type="entry name" value="Flagellar_FlgE/F/G"/>
</dbReference>
<sequence length="300" mass="31023">MLRSLFAGISGLRVNQTMLDVTGNNIANANTIGFKGSTTIFQDTLSQMLNGASAVSPPRGGTNPIQVGLGVQLAATSTNMTQGSAQTTGRATDLMIQGDGFFVVQRGNETLYTRAGAFNFDGGDPNAAPPQPTEPCLVTPTGNRVMGYAVDANGNPTGGLTPVTLPRSMAVDADGDPGTPDTVEDVQSYSIGQDGKLRGIYGGVQVEVAQLAIADFANPQGLEKVGETAYRASASSGQADINVSGVGGRGMLMAGTVEMSNVDLAAEFTNLILAQRGFQASSRIITTSDQVLEELVNIKR</sequence>